<feature type="compositionally biased region" description="Acidic residues" evidence="13">
    <location>
        <begin position="871"/>
        <end position="887"/>
    </location>
</feature>
<evidence type="ECO:0000256" key="5">
    <source>
        <dbReference type="ARBA" id="ARBA00022512"/>
    </source>
</evidence>
<dbReference type="EMBL" id="FOYT01000002">
    <property type="protein sequence ID" value="SFR57569.1"/>
    <property type="molecule type" value="Genomic_DNA"/>
</dbReference>
<keyword evidence="12" id="KW-0325">Glycoprotein</keyword>
<dbReference type="InterPro" id="IPR026371">
    <property type="entry name" value="PGF_CTERM"/>
</dbReference>
<evidence type="ECO:0000256" key="3">
    <source>
        <dbReference type="ARBA" id="ARBA00009327"/>
    </source>
</evidence>
<keyword evidence="5" id="KW-0134">Cell wall</keyword>
<keyword evidence="4" id="KW-1003">Cell membrane</keyword>
<comment type="subcellular location">
    <subcellularLocation>
        <location evidence="1">Cell membrane</location>
    </subcellularLocation>
    <subcellularLocation>
        <location evidence="2">Secreted</location>
        <location evidence="2">Cell wall</location>
        <location evidence="2">S-layer</location>
    </subcellularLocation>
</comment>
<dbReference type="RefSeq" id="WP_089808001.1">
    <property type="nucleotide sequence ID" value="NZ_FOYT01000002.1"/>
</dbReference>
<keyword evidence="18" id="KW-1185">Reference proteome</keyword>
<dbReference type="InterPro" id="IPR057149">
    <property type="entry name" value="DUF7827"/>
</dbReference>
<dbReference type="NCBIfam" id="TIGR04126">
    <property type="entry name" value="PGF_CTERM"/>
    <property type="match status" value="1"/>
</dbReference>
<evidence type="ECO:0000256" key="2">
    <source>
        <dbReference type="ARBA" id="ARBA00004237"/>
    </source>
</evidence>
<dbReference type="Proteomes" id="UP000198531">
    <property type="component" value="Unassembled WGS sequence"/>
</dbReference>
<protein>
    <submittedName>
        <fullName evidence="17">PGF-CTERM protein/surface glycoprotein</fullName>
    </submittedName>
</protein>
<evidence type="ECO:0000259" key="15">
    <source>
        <dbReference type="Pfam" id="PF18204"/>
    </source>
</evidence>
<dbReference type="NCBIfam" id="TIGR04207">
    <property type="entry name" value="halo_sig_pep"/>
    <property type="match status" value="1"/>
</dbReference>
<evidence type="ECO:0000256" key="10">
    <source>
        <dbReference type="ARBA" id="ARBA00022989"/>
    </source>
</evidence>
<accession>A0A1I6HT08</accession>
<feature type="domain" description="DUF7827" evidence="16">
    <location>
        <begin position="460"/>
        <end position="581"/>
    </location>
</feature>
<dbReference type="OrthoDB" id="325633at2157"/>
<evidence type="ECO:0000313" key="17">
    <source>
        <dbReference type="EMBL" id="SFR57569.1"/>
    </source>
</evidence>
<evidence type="ECO:0000259" key="16">
    <source>
        <dbReference type="Pfam" id="PF25162"/>
    </source>
</evidence>
<evidence type="ECO:0000313" key="18">
    <source>
        <dbReference type="Proteomes" id="UP000198531"/>
    </source>
</evidence>
<keyword evidence="11 14" id="KW-0472">Membrane</keyword>
<keyword evidence="6" id="KW-0964">Secreted</keyword>
<dbReference type="GO" id="GO:0005886">
    <property type="term" value="C:plasma membrane"/>
    <property type="evidence" value="ECO:0007669"/>
    <property type="project" value="UniProtKB-SubCell"/>
</dbReference>
<evidence type="ECO:0000256" key="12">
    <source>
        <dbReference type="ARBA" id="ARBA00023180"/>
    </source>
</evidence>
<feature type="region of interest" description="Disordered" evidence="13">
    <location>
        <begin position="863"/>
        <end position="917"/>
    </location>
</feature>
<gene>
    <name evidence="17" type="ORF">SAMN04487947_2456</name>
</gene>
<evidence type="ECO:0000256" key="13">
    <source>
        <dbReference type="SAM" id="MobiDB-lite"/>
    </source>
</evidence>
<name>A0A1I6HT08_9EURY</name>
<keyword evidence="8 14" id="KW-0812">Transmembrane</keyword>
<dbReference type="GO" id="GO:0030115">
    <property type="term" value="C:S-layer"/>
    <property type="evidence" value="ECO:0007669"/>
    <property type="project" value="UniProtKB-SubCell"/>
</dbReference>
<keyword evidence="7" id="KW-0701">S-layer</keyword>
<dbReference type="NCBIfam" id="NF045517">
    <property type="entry name" value="halo_surf_dom"/>
    <property type="match status" value="1"/>
</dbReference>
<evidence type="ECO:0000256" key="14">
    <source>
        <dbReference type="SAM" id="Phobius"/>
    </source>
</evidence>
<organism evidence="17 18">
    <name type="scientific">Halogeometricum rufum</name>
    <dbReference type="NCBI Taxonomy" id="553469"/>
    <lineage>
        <taxon>Archaea</taxon>
        <taxon>Methanobacteriati</taxon>
        <taxon>Methanobacteriota</taxon>
        <taxon>Stenosarchaea group</taxon>
        <taxon>Halobacteria</taxon>
        <taxon>Halobacteriales</taxon>
        <taxon>Haloferacaceae</taxon>
        <taxon>Halogeometricum</taxon>
    </lineage>
</organism>
<reference evidence="18" key="1">
    <citation type="submission" date="2016-10" db="EMBL/GenBank/DDBJ databases">
        <authorList>
            <person name="Varghese N."/>
            <person name="Submissions S."/>
        </authorList>
    </citation>
    <scope>NUCLEOTIDE SEQUENCE [LARGE SCALE GENOMIC DNA]</scope>
    <source>
        <strain evidence="18">CGMCC 1.7736</strain>
    </source>
</reference>
<keyword evidence="10 14" id="KW-1133">Transmembrane helix</keyword>
<evidence type="ECO:0000256" key="6">
    <source>
        <dbReference type="ARBA" id="ARBA00022525"/>
    </source>
</evidence>
<evidence type="ECO:0000256" key="1">
    <source>
        <dbReference type="ARBA" id="ARBA00004236"/>
    </source>
</evidence>
<evidence type="ECO:0000256" key="9">
    <source>
        <dbReference type="ARBA" id="ARBA00022729"/>
    </source>
</evidence>
<sequence>MTSNTKQLRAVFLAALMVMSVFAGTVAFAGSAAAVTGASVDFFNPDNLDEGTTETHNLNVSFTGYADSAGDDYVNVTLPAGTIDDATGLTVETRDGDVITTVSSGDVNGDSLNVSFDATGTAHNDTIYLNGSMDVAAPSNVDGDVSGPISFTLTDSDGTSESAQQTVTINDADASGDTEAPEYLESVHYDADTTDDETEIEFSFSEEVNNLGDANLYLDEKPLGTVSEFTESVSNEGGGQYIATVDGSDVNTGEIEVLLTSSITDAGGNELTNTGNKTVEVAPVTVTGGEDVNAYQGSQVAVVADGTDTGIEVEASGEEDFDYFVSGSTGANSEVFVFDTDDRDIGQYNISIEGESEATVNVRDLGLEVDIDDLNITNDDEIEGTVSANAGNRPVTLELLDSDGDVVDEQGSTIAARLTGQAEYEFTYNASDLDLDDGNYTVLATDNQSGVEAESSSIVVTDAGEGRADIGGSGIITEQRGDVANITITLQNTDYATLTLGSDDVGYRSNVTVEDENGDGEVNLLFNTWAATGRSGNVENTNVYDVPNLEDDDDSITDATIEEGVDSLLESGEYDLEVRAGQSEEEDSQGVGTLTLEERNTTSIRSWTAPTGTSFDDTEELYDAVGDNNLTQSNQIAYGDMAVHQLEASGLEGLLGAQDEDEVTSEFFDNDGDEYKLTVEQMDPGANRDPYQVLLGPDNATVWADSENDTYFIIYDTDSNNLNTDTRSIEDDDTLEANFTVYEDEDNLTDVEDGETVLDEYSFVEAEYMVDEPVNVSASGEQTIMGETTVAPGTEVSLRARSSGDTQPSFLKTATVYVTENQTFSSTFDFSEQEVGDTFELTVRGGAADSETFDGNVVESVETETNMTETEMTETEMTETEMTDTETEAPGTDTEAPGTDTEAPGTDTGTEPATETGTPGFGVVVAVTALLAAALLAIRRD</sequence>
<comment type="similarity">
    <text evidence="3">Belongs to the halobacterial S-layer protein family.</text>
</comment>
<dbReference type="InterPro" id="IPR026452">
    <property type="entry name" value="Surf_glycop_sig_pep"/>
</dbReference>
<dbReference type="AlphaFoldDB" id="A0A1I6HT08"/>
<evidence type="ECO:0000256" key="8">
    <source>
        <dbReference type="ARBA" id="ARBA00022692"/>
    </source>
</evidence>
<keyword evidence="9" id="KW-0732">Signal</keyword>
<evidence type="ECO:0000256" key="11">
    <source>
        <dbReference type="ARBA" id="ARBA00023136"/>
    </source>
</evidence>
<feature type="domain" description="PGF-CTERM archaeal protein-sorting signal" evidence="15">
    <location>
        <begin position="918"/>
        <end position="940"/>
    </location>
</feature>
<evidence type="ECO:0000256" key="7">
    <source>
        <dbReference type="ARBA" id="ARBA00022601"/>
    </source>
</evidence>
<dbReference type="Pfam" id="PF18204">
    <property type="entry name" value="PGF-CTERM"/>
    <property type="match status" value="1"/>
</dbReference>
<proteinExistence type="inferred from homology"/>
<evidence type="ECO:0000256" key="4">
    <source>
        <dbReference type="ARBA" id="ARBA00022475"/>
    </source>
</evidence>
<feature type="compositionally biased region" description="Low complexity" evidence="13">
    <location>
        <begin position="903"/>
        <end position="917"/>
    </location>
</feature>
<dbReference type="Pfam" id="PF25162">
    <property type="entry name" value="DUF7827"/>
    <property type="match status" value="1"/>
</dbReference>
<feature type="transmembrane region" description="Helical" evidence="14">
    <location>
        <begin position="920"/>
        <end position="938"/>
    </location>
</feature>